<evidence type="ECO:0000256" key="1">
    <source>
        <dbReference type="ARBA" id="ARBA00004651"/>
    </source>
</evidence>
<dbReference type="PROSITE" id="PS50263">
    <property type="entry name" value="CN_HYDROLASE"/>
    <property type="match status" value="1"/>
</dbReference>
<feature type="domain" description="CN hydrolase" evidence="10">
    <location>
        <begin position="221"/>
        <end position="449"/>
    </location>
</feature>
<evidence type="ECO:0000256" key="7">
    <source>
        <dbReference type="ARBA" id="ARBA00023136"/>
    </source>
</evidence>
<dbReference type="RefSeq" id="WP_320556159.1">
    <property type="nucleotide sequence ID" value="NZ_JAXDAE010000010.1"/>
</dbReference>
<dbReference type="InterPro" id="IPR003010">
    <property type="entry name" value="C-N_Hydrolase"/>
</dbReference>
<comment type="similarity">
    <text evidence="2">Belongs to the CN hydrolase family. Apolipoprotein N-acyltransferase subfamily.</text>
</comment>
<evidence type="ECO:0000256" key="9">
    <source>
        <dbReference type="SAM" id="Phobius"/>
    </source>
</evidence>
<keyword evidence="7 9" id="KW-0472">Membrane</keyword>
<comment type="caution">
    <text evidence="11">The sequence shown here is derived from an EMBL/GenBank/DDBJ whole genome shotgun (WGS) entry which is preliminary data.</text>
</comment>
<protein>
    <submittedName>
        <fullName evidence="11">Nitrilase-related carbon-nitrogen hydrolase</fullName>
    </submittedName>
</protein>
<keyword evidence="5 9" id="KW-0812">Transmembrane</keyword>
<evidence type="ECO:0000256" key="3">
    <source>
        <dbReference type="ARBA" id="ARBA00022475"/>
    </source>
</evidence>
<dbReference type="InterPro" id="IPR036526">
    <property type="entry name" value="C-N_Hydrolase_sf"/>
</dbReference>
<gene>
    <name evidence="11" type="ORF">SNF14_10680</name>
</gene>
<feature type="transmembrane region" description="Helical" evidence="9">
    <location>
        <begin position="154"/>
        <end position="175"/>
    </location>
</feature>
<proteinExistence type="inferred from homology"/>
<dbReference type="Gene3D" id="3.60.110.10">
    <property type="entry name" value="Carbon-nitrogen hydrolase"/>
    <property type="match status" value="1"/>
</dbReference>
<evidence type="ECO:0000259" key="10">
    <source>
        <dbReference type="PROSITE" id="PS50263"/>
    </source>
</evidence>
<accession>A0ABU5EQK8</accession>
<reference evidence="11 12" key="1">
    <citation type="submission" date="2023-11" db="EMBL/GenBank/DDBJ databases">
        <title>Winogradskyella pelagius sp. nov., isolated from coastal sediment.</title>
        <authorList>
            <person name="Li F."/>
        </authorList>
    </citation>
    <scope>NUCLEOTIDE SEQUENCE [LARGE SCALE GENOMIC DNA]</scope>
    <source>
        <strain evidence="11 12">KCTC 23502</strain>
    </source>
</reference>
<sequence length="510" mass="57049">MTSLLNTLKQGFNVNKINPLWYLAIGVVTIALTHMTFSIEVMAWVSSVPFLIYLSLTQGCKSRLTFFLALVLAWSLVVTKIISDPIPLMLVFLYSIPISLFHLPGYMIWSTFRNQKYALFLFPVIMIIMEWIQYTFTPLASWGVAAYTMHDNVSLIQTVSLFGLAGLSFLIYWVNVSIAEIIIRRKTSVSTFQLPLIMLFLLIAFGSIRYDLSKGIGKDSVTVAAVGTDSKASGLPLPSKERNEQVKTEFFKRTRTAANGGAKIISWNEAATFIMPEDENEWINSIQELAAELNITLVASYVTPISQSPLRYENKYQFIDSSGNITHSYLKHQPVPGEPAVQGTSPLKVADIKGTKVGAAICYDYDFPYLAKGYGELGADMVLLPSSDWRGIDPVHTEMAAFRAVEQGHSVLRSTRFGLSAAITPYGEMVSQMSSFDDNDKIMYSQLPKKGVTTLYSVIQDSFVYLCIGFLLSFMVIVSRSKNKSKPLKKMLDLNRNMFVLLARIKPKLH</sequence>
<keyword evidence="4" id="KW-0808">Transferase</keyword>
<dbReference type="EMBL" id="JAXDAE010000010">
    <property type="protein sequence ID" value="MDY2587808.1"/>
    <property type="molecule type" value="Genomic_DNA"/>
</dbReference>
<dbReference type="GO" id="GO:0016787">
    <property type="term" value="F:hydrolase activity"/>
    <property type="evidence" value="ECO:0007669"/>
    <property type="project" value="UniProtKB-KW"/>
</dbReference>
<evidence type="ECO:0000256" key="6">
    <source>
        <dbReference type="ARBA" id="ARBA00022989"/>
    </source>
</evidence>
<dbReference type="InterPro" id="IPR004563">
    <property type="entry name" value="Apolipo_AcylTrfase"/>
</dbReference>
<feature type="transmembrane region" description="Helical" evidence="9">
    <location>
        <begin position="88"/>
        <end position="109"/>
    </location>
</feature>
<dbReference type="Proteomes" id="UP001285855">
    <property type="component" value="Unassembled WGS sequence"/>
</dbReference>
<dbReference type="Pfam" id="PF20154">
    <property type="entry name" value="LNT_N"/>
    <property type="match status" value="1"/>
</dbReference>
<comment type="subcellular location">
    <subcellularLocation>
        <location evidence="1">Cell membrane</location>
        <topology evidence="1">Multi-pass membrane protein</topology>
    </subcellularLocation>
</comment>
<dbReference type="PANTHER" id="PTHR38686:SF1">
    <property type="entry name" value="APOLIPOPROTEIN N-ACYLTRANSFERASE"/>
    <property type="match status" value="1"/>
</dbReference>
<evidence type="ECO:0000313" key="12">
    <source>
        <dbReference type="Proteomes" id="UP001285855"/>
    </source>
</evidence>
<evidence type="ECO:0000313" key="11">
    <source>
        <dbReference type="EMBL" id="MDY2587808.1"/>
    </source>
</evidence>
<name>A0ABU5EQK8_9FLAO</name>
<keyword evidence="11" id="KW-0378">Hydrolase</keyword>
<feature type="transmembrane region" description="Helical" evidence="9">
    <location>
        <begin position="20"/>
        <end position="52"/>
    </location>
</feature>
<dbReference type="PANTHER" id="PTHR38686">
    <property type="entry name" value="APOLIPOPROTEIN N-ACYLTRANSFERASE"/>
    <property type="match status" value="1"/>
</dbReference>
<evidence type="ECO:0000256" key="5">
    <source>
        <dbReference type="ARBA" id="ARBA00022692"/>
    </source>
</evidence>
<keyword evidence="6 9" id="KW-1133">Transmembrane helix</keyword>
<evidence type="ECO:0000256" key="2">
    <source>
        <dbReference type="ARBA" id="ARBA00010065"/>
    </source>
</evidence>
<evidence type="ECO:0000256" key="4">
    <source>
        <dbReference type="ARBA" id="ARBA00022679"/>
    </source>
</evidence>
<dbReference type="Pfam" id="PF00795">
    <property type="entry name" value="CN_hydrolase"/>
    <property type="match status" value="1"/>
</dbReference>
<keyword evidence="12" id="KW-1185">Reference proteome</keyword>
<feature type="transmembrane region" description="Helical" evidence="9">
    <location>
        <begin position="463"/>
        <end position="481"/>
    </location>
</feature>
<feature type="transmembrane region" description="Helical" evidence="9">
    <location>
        <begin position="187"/>
        <end position="208"/>
    </location>
</feature>
<organism evidence="11 12">
    <name type="scientific">Winogradskyella aquimaris</name>
    <dbReference type="NCBI Taxonomy" id="864074"/>
    <lineage>
        <taxon>Bacteria</taxon>
        <taxon>Pseudomonadati</taxon>
        <taxon>Bacteroidota</taxon>
        <taxon>Flavobacteriia</taxon>
        <taxon>Flavobacteriales</taxon>
        <taxon>Flavobacteriaceae</taxon>
        <taxon>Winogradskyella</taxon>
    </lineage>
</organism>
<dbReference type="SUPFAM" id="SSF56317">
    <property type="entry name" value="Carbon-nitrogen hydrolase"/>
    <property type="match status" value="1"/>
</dbReference>
<feature type="transmembrane region" description="Helical" evidence="9">
    <location>
        <begin position="116"/>
        <end position="134"/>
    </location>
</feature>
<evidence type="ECO:0000256" key="8">
    <source>
        <dbReference type="ARBA" id="ARBA00023315"/>
    </source>
</evidence>
<keyword evidence="8" id="KW-0012">Acyltransferase</keyword>
<feature type="transmembrane region" description="Helical" evidence="9">
    <location>
        <begin position="64"/>
        <end position="82"/>
    </location>
</feature>
<keyword evidence="3" id="KW-1003">Cell membrane</keyword>
<dbReference type="InterPro" id="IPR045378">
    <property type="entry name" value="LNT_N"/>
</dbReference>